<dbReference type="AlphaFoldDB" id="A0A2S7SZB3"/>
<evidence type="ECO:0000256" key="8">
    <source>
        <dbReference type="ARBA" id="ARBA00022932"/>
    </source>
</evidence>
<evidence type="ECO:0000256" key="3">
    <source>
        <dbReference type="ARBA" id="ARBA00021035"/>
    </source>
</evidence>
<accession>A0A2S7SZB3</accession>
<sequence>MRFIVTSNALLKNLQQISGVISSNTVLSVLEDFLFELSGTTLTLTATDLETMMRVQMEVSDAEGSGRICIPSKILTEYLKNLPEQPINFNINENDLSIEMSSDIGKYRITGERADDFPKEPAPSDTSAFTMPSISLLESINKTLFAVSSDTLRPAMTGVYFEMEPNSITFVSTDAHRLVQFRRNDVNCPAKDGFVVPKKPLQQLRATLPPDASSLQLAYNSSHLFVTGEKFSLSCRLIDARFPDYKAVIPSENPYNLTINRADFISALRRVSIFANKTTNQVVLDINGNAVQISAQDIDFSYEGKEMLSCQYNGEDMKIAFNAKLMIELINNLEGTEVLLELSTPTRAGIFKPVDTVENEQLLTLLMPLMVGV</sequence>
<feature type="domain" description="DNA polymerase III beta sliding clamp N-terminal" evidence="11">
    <location>
        <begin position="1"/>
        <end position="119"/>
    </location>
</feature>
<dbReference type="Pfam" id="PF02768">
    <property type="entry name" value="DNA_pol3_beta_3"/>
    <property type="match status" value="1"/>
</dbReference>
<dbReference type="NCBIfam" id="TIGR00663">
    <property type="entry name" value="dnan"/>
    <property type="match status" value="1"/>
</dbReference>
<dbReference type="PANTHER" id="PTHR30478">
    <property type="entry name" value="DNA POLYMERASE III SUBUNIT BETA"/>
    <property type="match status" value="1"/>
</dbReference>
<evidence type="ECO:0000313" key="15">
    <source>
        <dbReference type="Proteomes" id="UP000239872"/>
    </source>
</evidence>
<comment type="subcellular location">
    <subcellularLocation>
        <location evidence="1 10">Cytoplasm</location>
    </subcellularLocation>
</comment>
<dbReference type="GO" id="GO:0003677">
    <property type="term" value="F:DNA binding"/>
    <property type="evidence" value="ECO:0007669"/>
    <property type="project" value="UniProtKB-UniRule"/>
</dbReference>
<evidence type="ECO:0000256" key="4">
    <source>
        <dbReference type="ARBA" id="ARBA00022490"/>
    </source>
</evidence>
<dbReference type="InterPro" id="IPR022635">
    <property type="entry name" value="DNA_polIII_beta_C"/>
</dbReference>
<comment type="similarity">
    <text evidence="2 10">Belongs to the beta sliding clamp family.</text>
</comment>
<dbReference type="Gene3D" id="3.70.10.10">
    <property type="match status" value="1"/>
</dbReference>
<dbReference type="GO" id="GO:0006271">
    <property type="term" value="P:DNA strand elongation involved in DNA replication"/>
    <property type="evidence" value="ECO:0007669"/>
    <property type="project" value="TreeGrafter"/>
</dbReference>
<evidence type="ECO:0000256" key="6">
    <source>
        <dbReference type="ARBA" id="ARBA00022695"/>
    </source>
</evidence>
<evidence type="ECO:0000313" key="14">
    <source>
        <dbReference type="EMBL" id="PQJ12038.1"/>
    </source>
</evidence>
<evidence type="ECO:0000259" key="13">
    <source>
        <dbReference type="Pfam" id="PF02768"/>
    </source>
</evidence>
<protein>
    <recommendedName>
        <fullName evidence="3 10">Beta sliding clamp</fullName>
    </recommendedName>
</protein>
<keyword evidence="7 10" id="KW-0235">DNA replication</keyword>
<dbReference type="InterPro" id="IPR046938">
    <property type="entry name" value="DNA_clamp_sf"/>
</dbReference>
<evidence type="ECO:0000256" key="10">
    <source>
        <dbReference type="PIRNR" id="PIRNR000804"/>
    </source>
</evidence>
<feature type="domain" description="DNA polymerase III beta sliding clamp C-terminal" evidence="13">
    <location>
        <begin position="247"/>
        <end position="368"/>
    </location>
</feature>
<organism evidence="14 15">
    <name type="scientific">Flavipsychrobacter stenotrophus</name>
    <dbReference type="NCBI Taxonomy" id="2077091"/>
    <lineage>
        <taxon>Bacteria</taxon>
        <taxon>Pseudomonadati</taxon>
        <taxon>Bacteroidota</taxon>
        <taxon>Chitinophagia</taxon>
        <taxon>Chitinophagales</taxon>
        <taxon>Chitinophagaceae</taxon>
        <taxon>Flavipsychrobacter</taxon>
    </lineage>
</organism>
<dbReference type="Gene3D" id="3.10.150.10">
    <property type="entry name" value="DNA Polymerase III, subunit A, domain 2"/>
    <property type="match status" value="1"/>
</dbReference>
<dbReference type="RefSeq" id="WP_105038917.1">
    <property type="nucleotide sequence ID" value="NZ_PPSL01000002.1"/>
</dbReference>
<keyword evidence="15" id="KW-1185">Reference proteome</keyword>
<dbReference type="Proteomes" id="UP000239872">
    <property type="component" value="Unassembled WGS sequence"/>
</dbReference>
<evidence type="ECO:0000256" key="9">
    <source>
        <dbReference type="ARBA" id="ARBA00023125"/>
    </source>
</evidence>
<dbReference type="GO" id="GO:0003887">
    <property type="term" value="F:DNA-directed DNA polymerase activity"/>
    <property type="evidence" value="ECO:0007669"/>
    <property type="project" value="UniProtKB-UniRule"/>
</dbReference>
<evidence type="ECO:0000256" key="1">
    <source>
        <dbReference type="ARBA" id="ARBA00004496"/>
    </source>
</evidence>
<comment type="function">
    <text evidence="10">Confers DNA tethering and processivity to DNA polymerases and other proteins. Acts as a clamp, forming a ring around DNA (a reaction catalyzed by the clamp-loading complex) which diffuses in an ATP-independent manner freely and bidirectionally along dsDNA. Initially characterized for its ability to contact the catalytic subunit of DNA polymerase III (Pol III), a complex, multichain enzyme responsible for most of the replicative synthesis in bacteria; Pol III exhibits 3'-5' exonuclease proofreading activity. The beta chain is required for initiation of replication as well as for processivity of DNA replication.</text>
</comment>
<name>A0A2S7SZB3_9BACT</name>
<keyword evidence="9" id="KW-0238">DNA-binding</keyword>
<dbReference type="GO" id="GO:0009360">
    <property type="term" value="C:DNA polymerase III complex"/>
    <property type="evidence" value="ECO:0007669"/>
    <property type="project" value="InterPro"/>
</dbReference>
<feature type="domain" description="DNA polymerase III beta sliding clamp central" evidence="12">
    <location>
        <begin position="132"/>
        <end position="244"/>
    </location>
</feature>
<dbReference type="GO" id="GO:0005737">
    <property type="term" value="C:cytoplasm"/>
    <property type="evidence" value="ECO:0007669"/>
    <property type="project" value="UniProtKB-SubCell"/>
</dbReference>
<dbReference type="Pfam" id="PF02767">
    <property type="entry name" value="DNA_pol3_beta_2"/>
    <property type="match status" value="1"/>
</dbReference>
<evidence type="ECO:0000259" key="11">
    <source>
        <dbReference type="Pfam" id="PF00712"/>
    </source>
</evidence>
<reference evidence="14 15" key="1">
    <citation type="submission" date="2018-01" db="EMBL/GenBank/DDBJ databases">
        <title>A novel member of the phylum Bacteroidetes isolated from glacier ice.</title>
        <authorList>
            <person name="Liu Q."/>
            <person name="Xin Y.-H."/>
        </authorList>
    </citation>
    <scope>NUCLEOTIDE SEQUENCE [LARGE SCALE GENOMIC DNA]</scope>
    <source>
        <strain evidence="14 15">RB1R16</strain>
    </source>
</reference>
<keyword evidence="6 10" id="KW-0548">Nucleotidyltransferase</keyword>
<dbReference type="InterPro" id="IPR022637">
    <property type="entry name" value="DNA_polIII_beta_cen"/>
</dbReference>
<dbReference type="GO" id="GO:0008408">
    <property type="term" value="F:3'-5' exonuclease activity"/>
    <property type="evidence" value="ECO:0007669"/>
    <property type="project" value="InterPro"/>
</dbReference>
<dbReference type="CDD" id="cd00140">
    <property type="entry name" value="beta_clamp"/>
    <property type="match status" value="1"/>
</dbReference>
<gene>
    <name evidence="14" type="primary">dnaN</name>
    <name evidence="14" type="ORF">CJD36_009630</name>
</gene>
<evidence type="ECO:0000256" key="2">
    <source>
        <dbReference type="ARBA" id="ARBA00010752"/>
    </source>
</evidence>
<dbReference type="SUPFAM" id="SSF55979">
    <property type="entry name" value="DNA clamp"/>
    <property type="match status" value="3"/>
</dbReference>
<dbReference type="EMBL" id="PPSL01000002">
    <property type="protein sequence ID" value="PQJ12038.1"/>
    <property type="molecule type" value="Genomic_DNA"/>
</dbReference>
<dbReference type="PANTHER" id="PTHR30478:SF0">
    <property type="entry name" value="BETA SLIDING CLAMP"/>
    <property type="match status" value="1"/>
</dbReference>
<dbReference type="Pfam" id="PF00712">
    <property type="entry name" value="DNA_pol3_beta"/>
    <property type="match status" value="1"/>
</dbReference>
<keyword evidence="5 10" id="KW-0808">Transferase</keyword>
<dbReference type="OrthoDB" id="8421503at2"/>
<dbReference type="InterPro" id="IPR022634">
    <property type="entry name" value="DNA_polIII_beta_N"/>
</dbReference>
<keyword evidence="8 10" id="KW-0239">DNA-directed DNA polymerase</keyword>
<dbReference type="SMART" id="SM00480">
    <property type="entry name" value="POL3Bc"/>
    <property type="match status" value="1"/>
</dbReference>
<comment type="subunit">
    <text evidence="10">Forms a ring-shaped head-to-tail homodimer around DNA.</text>
</comment>
<evidence type="ECO:0000256" key="5">
    <source>
        <dbReference type="ARBA" id="ARBA00022679"/>
    </source>
</evidence>
<proteinExistence type="inferred from homology"/>
<keyword evidence="4 10" id="KW-0963">Cytoplasm</keyword>
<comment type="caution">
    <text evidence="14">The sequence shown here is derived from an EMBL/GenBank/DDBJ whole genome shotgun (WGS) entry which is preliminary data.</text>
</comment>
<dbReference type="PIRSF" id="PIRSF000804">
    <property type="entry name" value="DNA_pol_III_b"/>
    <property type="match status" value="1"/>
</dbReference>
<evidence type="ECO:0000256" key="7">
    <source>
        <dbReference type="ARBA" id="ARBA00022705"/>
    </source>
</evidence>
<dbReference type="InterPro" id="IPR001001">
    <property type="entry name" value="DNA_polIII_beta"/>
</dbReference>
<evidence type="ECO:0000259" key="12">
    <source>
        <dbReference type="Pfam" id="PF02767"/>
    </source>
</evidence>